<protein>
    <submittedName>
        <fullName evidence="1">Uncharacterized protein</fullName>
    </submittedName>
</protein>
<evidence type="ECO:0000313" key="2">
    <source>
        <dbReference type="Proteomes" id="UP000201907"/>
    </source>
</evidence>
<gene>
    <name evidence="1" type="ORF">C171_00280</name>
</gene>
<organism evidence="1 2">
    <name type="scientific">Pseudomonas phage YMC11/06/C171_PPU_BP</name>
    <dbReference type="NCBI Taxonomy" id="1777063"/>
    <lineage>
        <taxon>Viruses</taxon>
        <taxon>Duplodnaviria</taxon>
        <taxon>Heunggongvirae</taxon>
        <taxon>Uroviricota</taxon>
        <taxon>Caudoviricetes</taxon>
        <taxon>Autographivirales</taxon>
        <taxon>Autoscriptoviridae</taxon>
        <taxon>Corkvirinae</taxon>
        <taxon>Kantovirus</taxon>
        <taxon>Kantovirus C171</taxon>
    </lineage>
</organism>
<dbReference type="Proteomes" id="UP000201907">
    <property type="component" value="Segment"/>
</dbReference>
<dbReference type="KEGG" id="vg:28802003"/>
<dbReference type="SUPFAM" id="SSF55729">
    <property type="entry name" value="Acyl-CoA N-acyltransferases (Nat)"/>
    <property type="match status" value="1"/>
</dbReference>
<proteinExistence type="predicted"/>
<sequence>MAQVLLDVHPGAFISALRNNIDRREQIRSATHDTVTLCKNIDRALSVAAVVAAEGNDKRGGFLVLDGELQGLHSIDKGNGDWLMRAAVGQYGANRLDTFDIPNLVALYTRHGFREVLREPNLNGVGPDVIWMRRD</sequence>
<keyword evidence="2" id="KW-1185">Reference proteome</keyword>
<accession>A0A127KNH3</accession>
<dbReference type="InterPro" id="IPR016181">
    <property type="entry name" value="Acyl_CoA_acyltransferase"/>
</dbReference>
<dbReference type="GeneID" id="28802003"/>
<dbReference type="EMBL" id="KU310944">
    <property type="protein sequence ID" value="AMO43652.1"/>
    <property type="molecule type" value="Genomic_DNA"/>
</dbReference>
<evidence type="ECO:0000313" key="1">
    <source>
        <dbReference type="EMBL" id="AMO43652.1"/>
    </source>
</evidence>
<dbReference type="RefSeq" id="YP_009275046.1">
    <property type="nucleotide sequence ID" value="NC_030923.1"/>
</dbReference>
<name>A0A127KNH3_9CAUD</name>
<dbReference type="OrthoDB" id="14765at10239"/>
<reference evidence="1 2" key="1">
    <citation type="submission" date="2015-12" db="EMBL/GenBank/DDBJ databases">
        <title>Complete Genome Sequence of the Pseudomonas putida phage YMC11/06/C171_PPU_BP.</title>
        <authorList>
            <person name="Jeon J."/>
            <person name="Yong D."/>
            <person name="Lee K."/>
        </authorList>
    </citation>
    <scope>NUCLEOTIDE SEQUENCE [LARGE SCALE GENOMIC DNA]</scope>
</reference>